<organism evidence="2 3">
    <name type="scientific">Alloyangia pacifica</name>
    <dbReference type="NCBI Taxonomy" id="311180"/>
    <lineage>
        <taxon>Bacteria</taxon>
        <taxon>Pseudomonadati</taxon>
        <taxon>Pseudomonadota</taxon>
        <taxon>Alphaproteobacteria</taxon>
        <taxon>Rhodobacterales</taxon>
        <taxon>Roseobacteraceae</taxon>
        <taxon>Alloyangia</taxon>
    </lineage>
</organism>
<dbReference type="STRING" id="311180.SAMN04488050_101718"/>
<proteinExistence type="predicted"/>
<keyword evidence="3" id="KW-1185">Reference proteome</keyword>
<feature type="transmembrane region" description="Helical" evidence="1">
    <location>
        <begin position="20"/>
        <end position="38"/>
    </location>
</feature>
<protein>
    <submittedName>
        <fullName evidence="2">Uncharacterized protein</fullName>
    </submittedName>
</protein>
<reference evidence="3" key="1">
    <citation type="submission" date="2016-10" db="EMBL/GenBank/DDBJ databases">
        <authorList>
            <person name="Varghese N."/>
            <person name="Submissions S."/>
        </authorList>
    </citation>
    <scope>NUCLEOTIDE SEQUENCE [LARGE SCALE GENOMIC DNA]</scope>
    <source>
        <strain evidence="3">DSM 26894</strain>
    </source>
</reference>
<keyword evidence="1" id="KW-0812">Transmembrane</keyword>
<accession>A0A1I6PRS5</accession>
<evidence type="ECO:0000313" key="2">
    <source>
        <dbReference type="EMBL" id="SFS42788.1"/>
    </source>
</evidence>
<name>A0A1I6PRS5_9RHOB</name>
<dbReference type="EMBL" id="FOZW01000001">
    <property type="protein sequence ID" value="SFS42788.1"/>
    <property type="molecule type" value="Genomic_DNA"/>
</dbReference>
<evidence type="ECO:0000313" key="3">
    <source>
        <dbReference type="Proteomes" id="UP000199392"/>
    </source>
</evidence>
<dbReference type="AlphaFoldDB" id="A0A1I6PRS5"/>
<evidence type="ECO:0000256" key="1">
    <source>
        <dbReference type="SAM" id="Phobius"/>
    </source>
</evidence>
<keyword evidence="1" id="KW-0472">Membrane</keyword>
<gene>
    <name evidence="2" type="ORF">SAMN04488050_101718</name>
</gene>
<feature type="transmembrane region" description="Helical" evidence="1">
    <location>
        <begin position="58"/>
        <end position="76"/>
    </location>
</feature>
<keyword evidence="1" id="KW-1133">Transmembrane helix</keyword>
<sequence>MSDDQSGSSEKRASSRLTFWGLWGTAIYIAILIAGIWLGTAKGWITWGVVKPNEIGDFFAGILGPLAIIWVVLGFLQQGSELRLQVAEMANSVVQQKEMVGVTRESLEHARQTVLAEQEAIRKKYKPNLRVRLLELGKSGPVRYHSDGTSNWRLRFQVHILNAGEKLSDLEVLVQPEPYKFIRSKVTLLDASRDEGLDLFFKEYGDEMPDRIEIRCTSADMTRYKLVYRVRLEEYLEASEEAILI</sequence>
<dbReference type="Proteomes" id="UP000199392">
    <property type="component" value="Unassembled WGS sequence"/>
</dbReference>